<accession>A0A9P3DFB7</accession>
<reference evidence="2" key="1">
    <citation type="submission" date="2017-12" db="EMBL/GenBank/DDBJ databases">
        <title>Improved Draft Genome Sequence of Microcystis aeruginosa NIES-298, a Microcystin-Producing Cyanobacterium from Lake Kasumigaura, Japan.</title>
        <authorList>
            <person name="Yamaguchi H."/>
            <person name="Suzuki S."/>
            <person name="Kawachi M."/>
        </authorList>
    </citation>
    <scope>NUCLEOTIDE SEQUENCE [LARGE SCALE GENOMIC DNA]</scope>
    <source>
        <strain evidence="2">NIES-298</strain>
    </source>
</reference>
<sequence>MYLLKDKLQHISTITHENKIVVFATDAEGKISYTVKQDGFEDSYLNTPADERTGWENWQTLEFPDEADDQSVVEKEKAGSSVCLMQWTGL</sequence>
<dbReference type="Proteomes" id="UP000236321">
    <property type="component" value="Unassembled WGS sequence"/>
</dbReference>
<dbReference type="EMBL" id="BEYQ01000006">
    <property type="protein sequence ID" value="GBD53138.1"/>
    <property type="molecule type" value="Genomic_DNA"/>
</dbReference>
<dbReference type="AlphaFoldDB" id="A0A9P3DFB7"/>
<protein>
    <submittedName>
        <fullName evidence="1">Uncharacterized protein</fullName>
    </submittedName>
</protein>
<comment type="caution">
    <text evidence="1">The sequence shown here is derived from an EMBL/GenBank/DDBJ whole genome shotgun (WGS) entry which is preliminary data.</text>
</comment>
<name>A0A9P3DFB7_MICAE</name>
<dbReference type="RefSeq" id="WP_016514577.1">
    <property type="nucleotide sequence ID" value="NZ_BEIU01000018.1"/>
</dbReference>
<evidence type="ECO:0000313" key="1">
    <source>
        <dbReference type="EMBL" id="GBD53138.1"/>
    </source>
</evidence>
<evidence type="ECO:0000313" key="2">
    <source>
        <dbReference type="Proteomes" id="UP000236321"/>
    </source>
</evidence>
<proteinExistence type="predicted"/>
<organism evidence="1 2">
    <name type="scientific">Microcystis aeruginosa NIES-298</name>
    <dbReference type="NCBI Taxonomy" id="449468"/>
    <lineage>
        <taxon>Bacteria</taxon>
        <taxon>Bacillati</taxon>
        <taxon>Cyanobacteriota</taxon>
        <taxon>Cyanophyceae</taxon>
        <taxon>Oscillatoriophycideae</taxon>
        <taxon>Chroococcales</taxon>
        <taxon>Microcystaceae</taxon>
        <taxon>Microcystis</taxon>
    </lineage>
</organism>
<gene>
    <name evidence="1" type="ORF">BGM30_22310</name>
</gene>